<dbReference type="Proteomes" id="UP000703269">
    <property type="component" value="Unassembled WGS sequence"/>
</dbReference>
<reference evidence="6 7" key="1">
    <citation type="submission" date="2021-08" db="EMBL/GenBank/DDBJ databases">
        <title>Draft Genome Sequence of Phanerochaete sordida strain YK-624.</title>
        <authorList>
            <person name="Mori T."/>
            <person name="Dohra H."/>
            <person name="Suzuki T."/>
            <person name="Kawagishi H."/>
            <person name="Hirai H."/>
        </authorList>
    </citation>
    <scope>NUCLEOTIDE SEQUENCE [LARGE SCALE GENOMIC DNA]</scope>
    <source>
        <strain evidence="6 7">YK-624</strain>
    </source>
</reference>
<comment type="caution">
    <text evidence="6">The sequence shown here is derived from an EMBL/GenBank/DDBJ whole genome shotgun (WGS) entry which is preliminary data.</text>
</comment>
<dbReference type="InterPro" id="IPR034751">
    <property type="entry name" value="Yippee"/>
</dbReference>
<feature type="region of interest" description="Disordered" evidence="4">
    <location>
        <begin position="179"/>
        <end position="206"/>
    </location>
</feature>
<dbReference type="PANTHER" id="PTHR13848">
    <property type="entry name" value="PROTEIN YIPPEE-LIKE CG15309-RELATED"/>
    <property type="match status" value="1"/>
</dbReference>
<name>A0A9P3GMV7_9APHY</name>
<evidence type="ECO:0000256" key="4">
    <source>
        <dbReference type="SAM" id="MobiDB-lite"/>
    </source>
</evidence>
<dbReference type="InterPro" id="IPR004910">
    <property type="entry name" value="Yippee/Mis18/Cereblon"/>
</dbReference>
<organism evidence="6 7">
    <name type="scientific">Phanerochaete sordida</name>
    <dbReference type="NCBI Taxonomy" id="48140"/>
    <lineage>
        <taxon>Eukaryota</taxon>
        <taxon>Fungi</taxon>
        <taxon>Dikarya</taxon>
        <taxon>Basidiomycota</taxon>
        <taxon>Agaricomycotina</taxon>
        <taxon>Agaricomycetes</taxon>
        <taxon>Polyporales</taxon>
        <taxon>Phanerochaetaceae</taxon>
        <taxon>Phanerochaete</taxon>
    </lineage>
</organism>
<sequence>MHAVMHQPPPVAGHMHAGPSRHAAPAALPRLAVPTQNKQRRSLPDIRSPGGSTMRTEYACRHCRVRIAQRSSVLSWEFRGATGKAALFTNAANVALAKMSVMLMDSGAYRVQNAACAACGEPLGWKFVRAAEQAEKWKEGHLVLELARLDEEAFPLTPLEEVHMPAPARVSVFVRDDSELGHRRSSSSLSTIDRQRPQGPRRRRDS</sequence>
<evidence type="ECO:0000259" key="5">
    <source>
        <dbReference type="PROSITE" id="PS51792"/>
    </source>
</evidence>
<evidence type="ECO:0000313" key="7">
    <source>
        <dbReference type="Proteomes" id="UP000703269"/>
    </source>
</evidence>
<dbReference type="Pfam" id="PF03226">
    <property type="entry name" value="Yippee-Mis18"/>
    <property type="match status" value="1"/>
</dbReference>
<gene>
    <name evidence="6" type="ORF">PsYK624_145600</name>
</gene>
<evidence type="ECO:0000256" key="1">
    <source>
        <dbReference type="ARBA" id="ARBA00005613"/>
    </source>
</evidence>
<dbReference type="InterPro" id="IPR039058">
    <property type="entry name" value="Yippee_fam"/>
</dbReference>
<keyword evidence="7" id="KW-1185">Reference proteome</keyword>
<feature type="domain" description="Yippee" evidence="5">
    <location>
        <begin position="56"/>
        <end position="153"/>
    </location>
</feature>
<keyword evidence="3" id="KW-0862">Zinc</keyword>
<dbReference type="PROSITE" id="PS51792">
    <property type="entry name" value="YIPPEE"/>
    <property type="match status" value="1"/>
</dbReference>
<dbReference type="AlphaFoldDB" id="A0A9P3GMV7"/>
<protein>
    <recommendedName>
        <fullName evidence="5">Yippee domain-containing protein</fullName>
    </recommendedName>
</protein>
<evidence type="ECO:0000256" key="3">
    <source>
        <dbReference type="ARBA" id="ARBA00022833"/>
    </source>
</evidence>
<feature type="region of interest" description="Disordered" evidence="4">
    <location>
        <begin position="1"/>
        <end position="23"/>
    </location>
</feature>
<dbReference type="GO" id="GO:0046872">
    <property type="term" value="F:metal ion binding"/>
    <property type="evidence" value="ECO:0007669"/>
    <property type="project" value="UniProtKB-KW"/>
</dbReference>
<comment type="similarity">
    <text evidence="1">Belongs to the yippee family.</text>
</comment>
<feature type="region of interest" description="Disordered" evidence="4">
    <location>
        <begin position="32"/>
        <end position="51"/>
    </location>
</feature>
<dbReference type="EMBL" id="BPQB01000086">
    <property type="protein sequence ID" value="GJE98332.1"/>
    <property type="molecule type" value="Genomic_DNA"/>
</dbReference>
<keyword evidence="2" id="KW-0479">Metal-binding</keyword>
<proteinExistence type="inferred from homology"/>
<evidence type="ECO:0000313" key="6">
    <source>
        <dbReference type="EMBL" id="GJE98332.1"/>
    </source>
</evidence>
<accession>A0A9P3GMV7</accession>
<evidence type="ECO:0000256" key="2">
    <source>
        <dbReference type="ARBA" id="ARBA00022723"/>
    </source>
</evidence>
<dbReference type="OrthoDB" id="6407410at2759"/>